<dbReference type="Gene3D" id="2.10.25.10">
    <property type="entry name" value="Laminin"/>
    <property type="match status" value="2"/>
</dbReference>
<protein>
    <submittedName>
        <fullName evidence="7">Laminin EGF-like protein</fullName>
    </submittedName>
</protein>
<dbReference type="Gene3D" id="3.30.60.30">
    <property type="match status" value="2"/>
</dbReference>
<dbReference type="PROSITE" id="PS51465">
    <property type="entry name" value="KAZAL_2"/>
    <property type="match status" value="1"/>
</dbReference>
<dbReference type="PANTHER" id="PTHR10913">
    <property type="entry name" value="FOLLISTATIN-RELATED"/>
    <property type="match status" value="1"/>
</dbReference>
<keyword evidence="8" id="KW-1185">Reference proteome</keyword>
<evidence type="ECO:0000256" key="4">
    <source>
        <dbReference type="PROSITE-ProRule" id="PRU00460"/>
    </source>
</evidence>
<evidence type="ECO:0000313" key="8">
    <source>
        <dbReference type="Proteomes" id="UP000053766"/>
    </source>
</evidence>
<dbReference type="FunFam" id="2.10.25.10:FF:000180">
    <property type="entry name" value="Netrin G2"/>
    <property type="match status" value="1"/>
</dbReference>
<feature type="domain" description="Kazal-like" evidence="6">
    <location>
        <begin position="37"/>
        <end position="96"/>
    </location>
</feature>
<dbReference type="FunFam" id="3.30.60.30:FF:000024">
    <property type="entry name" value="Transmembrane agrin"/>
    <property type="match status" value="1"/>
</dbReference>
<dbReference type="OrthoDB" id="88467at2759"/>
<feature type="domain" description="Laminin EGF-like" evidence="5">
    <location>
        <begin position="225"/>
        <end position="271"/>
    </location>
</feature>
<dbReference type="Pfam" id="PF07648">
    <property type="entry name" value="Kazal_2"/>
    <property type="match status" value="2"/>
</dbReference>
<feature type="disulfide bond" evidence="4">
    <location>
        <begin position="193"/>
        <end position="202"/>
    </location>
</feature>
<feature type="disulfide bond" evidence="4">
    <location>
        <begin position="227"/>
        <end position="244"/>
    </location>
</feature>
<reference evidence="7 8" key="1">
    <citation type="submission" date="2013-11" db="EMBL/GenBank/DDBJ databases">
        <title>Draft genome of the bovine lungworm Dictyocaulus viviparus.</title>
        <authorList>
            <person name="Mitreva M."/>
        </authorList>
    </citation>
    <scope>NUCLEOTIDE SEQUENCE [LARGE SCALE GENOMIC DNA]</scope>
    <source>
        <strain evidence="7 8">HannoverDv2000</strain>
    </source>
</reference>
<evidence type="ECO:0000256" key="2">
    <source>
        <dbReference type="ARBA" id="ARBA00022900"/>
    </source>
</evidence>
<dbReference type="InterPro" id="IPR050653">
    <property type="entry name" value="Prot_Inhib_GrowthFact_Antg"/>
</dbReference>
<dbReference type="Pfam" id="PF00053">
    <property type="entry name" value="EGF_laminin"/>
    <property type="match status" value="2"/>
</dbReference>
<feature type="disulfide bond" evidence="4">
    <location>
        <begin position="246"/>
        <end position="255"/>
    </location>
</feature>
<keyword evidence="4" id="KW-0424">Laminin EGF-like domain</keyword>
<keyword evidence="3 4" id="KW-1015">Disulfide bond</keyword>
<dbReference type="PROSITE" id="PS01248">
    <property type="entry name" value="EGF_LAM_1"/>
    <property type="match status" value="2"/>
</dbReference>
<dbReference type="InterPro" id="IPR002049">
    <property type="entry name" value="LE_dom"/>
</dbReference>
<dbReference type="GO" id="GO:0030154">
    <property type="term" value="P:cell differentiation"/>
    <property type="evidence" value="ECO:0007669"/>
    <property type="project" value="TreeGrafter"/>
</dbReference>
<dbReference type="GO" id="GO:0005576">
    <property type="term" value="C:extracellular region"/>
    <property type="evidence" value="ECO:0007669"/>
    <property type="project" value="TreeGrafter"/>
</dbReference>
<dbReference type="CDD" id="cd00055">
    <property type="entry name" value="EGF_Lam"/>
    <property type="match status" value="2"/>
</dbReference>
<dbReference type="SUPFAM" id="SSF100895">
    <property type="entry name" value="Kazal-type serine protease inhibitors"/>
    <property type="match status" value="2"/>
</dbReference>
<dbReference type="PANTHER" id="PTHR10913:SF45">
    <property type="entry name" value="FOLLISTATIN, ISOFORM A-RELATED"/>
    <property type="match status" value="1"/>
</dbReference>
<dbReference type="SMART" id="SM00180">
    <property type="entry name" value="EGF_Lam"/>
    <property type="match status" value="2"/>
</dbReference>
<dbReference type="EMBL" id="KN716757">
    <property type="protein sequence ID" value="KJH41803.1"/>
    <property type="molecule type" value="Genomic_DNA"/>
</dbReference>
<evidence type="ECO:0000256" key="1">
    <source>
        <dbReference type="ARBA" id="ARBA00022690"/>
    </source>
</evidence>
<accession>A0A0D8XB48</accession>
<dbReference type="CDD" id="cd00104">
    <property type="entry name" value="KAZAL_FS"/>
    <property type="match status" value="2"/>
</dbReference>
<proteinExistence type="predicted"/>
<keyword evidence="2" id="KW-0722">Serine protease inhibitor</keyword>
<evidence type="ECO:0000313" key="7">
    <source>
        <dbReference type="EMBL" id="KJH41803.1"/>
    </source>
</evidence>
<evidence type="ECO:0000259" key="6">
    <source>
        <dbReference type="PROSITE" id="PS51465"/>
    </source>
</evidence>
<dbReference type="SMART" id="SM00280">
    <property type="entry name" value="KAZAL"/>
    <property type="match status" value="2"/>
</dbReference>
<dbReference type="STRING" id="29172.A0A0D8XB48"/>
<evidence type="ECO:0000256" key="3">
    <source>
        <dbReference type="ARBA" id="ARBA00023157"/>
    </source>
</evidence>
<sequence length="288" mass="31096">MRKAACEMGITLFVKYNGICSGCEKKNCQYYSTCVSENGNVECRCPTECYRNLSSDGSKTVCGTDGVTYPSECHLMMRACHQMKFIVVAFEGKCDACTKIQCGFGEECRHGKCVCSYECSPSPPITARVCADDGVLYASDCHRQLAACRRGSPIAIMPLTHCHSAVANLDDGCRCHSLGSLGPNCDEDGNCRCRAGVGGTKCDHCLPGFWGLHLIAVGQQSCQPCGCSAFGSTRIDCEQSTGRCECSKGARGRRCDQCTTNFIMTPNGCVPKEEFRTPALVSFSLENT</sequence>
<evidence type="ECO:0000259" key="5">
    <source>
        <dbReference type="PROSITE" id="PS50027"/>
    </source>
</evidence>
<feature type="disulfide bond" evidence="4">
    <location>
        <begin position="173"/>
        <end position="185"/>
    </location>
</feature>
<feature type="domain" description="Laminin EGF-like" evidence="5">
    <location>
        <begin position="173"/>
        <end position="224"/>
    </location>
</feature>
<name>A0A0D8XB48_DICVI</name>
<comment type="caution">
    <text evidence="4">Lacks conserved residue(s) required for the propagation of feature annotation.</text>
</comment>
<dbReference type="PROSITE" id="PS50027">
    <property type="entry name" value="EGF_LAM_2"/>
    <property type="match status" value="2"/>
</dbReference>
<reference evidence="8" key="2">
    <citation type="journal article" date="2016" name="Sci. Rep.">
        <title>Dictyocaulus viviparus genome, variome and transcriptome elucidate lungworm biology and support future intervention.</title>
        <authorList>
            <person name="McNulty S.N."/>
            <person name="Strube C."/>
            <person name="Rosa B.A."/>
            <person name="Martin J.C."/>
            <person name="Tyagi R."/>
            <person name="Choi Y.J."/>
            <person name="Wang Q."/>
            <person name="Hallsworth Pepin K."/>
            <person name="Zhang X."/>
            <person name="Ozersky P."/>
            <person name="Wilson R.K."/>
            <person name="Sternberg P.W."/>
            <person name="Gasser R.B."/>
            <person name="Mitreva M."/>
        </authorList>
    </citation>
    <scope>NUCLEOTIDE SEQUENCE [LARGE SCALE GENOMIC DNA]</scope>
    <source>
        <strain evidence="8">HannoverDv2000</strain>
    </source>
</reference>
<organism evidence="7 8">
    <name type="scientific">Dictyocaulus viviparus</name>
    <name type="common">Bovine lungworm</name>
    <dbReference type="NCBI Taxonomy" id="29172"/>
    <lineage>
        <taxon>Eukaryota</taxon>
        <taxon>Metazoa</taxon>
        <taxon>Ecdysozoa</taxon>
        <taxon>Nematoda</taxon>
        <taxon>Chromadorea</taxon>
        <taxon>Rhabditida</taxon>
        <taxon>Rhabditina</taxon>
        <taxon>Rhabditomorpha</taxon>
        <taxon>Strongyloidea</taxon>
        <taxon>Metastrongylidae</taxon>
        <taxon>Dictyocaulus</taxon>
    </lineage>
</organism>
<dbReference type="InterPro" id="IPR002350">
    <property type="entry name" value="Kazal_dom"/>
</dbReference>
<dbReference type="AlphaFoldDB" id="A0A0D8XB48"/>
<dbReference type="Proteomes" id="UP000053766">
    <property type="component" value="Unassembled WGS sequence"/>
</dbReference>
<dbReference type="InterPro" id="IPR036058">
    <property type="entry name" value="Kazal_dom_sf"/>
</dbReference>
<feature type="disulfide bond" evidence="4">
    <location>
        <begin position="225"/>
        <end position="237"/>
    </location>
</feature>
<dbReference type="SUPFAM" id="SSF57196">
    <property type="entry name" value="EGF/Laminin"/>
    <property type="match status" value="2"/>
</dbReference>
<gene>
    <name evidence="7" type="ORF">DICVIV_12214</name>
</gene>
<keyword evidence="1" id="KW-0646">Protease inhibitor</keyword>